<dbReference type="Gene3D" id="3.90.70.10">
    <property type="entry name" value="Cysteine proteinases"/>
    <property type="match status" value="1"/>
</dbReference>
<comment type="caution">
    <text evidence="5">The sequence shown here is derived from an EMBL/GenBank/DDBJ whole genome shotgun (WGS) entry which is preliminary data.</text>
</comment>
<reference evidence="5 6" key="1">
    <citation type="submission" date="2019-07" db="EMBL/GenBank/DDBJ databases">
        <title>Genomics analysis of Aphanomyces spp. identifies a new class of oomycete effector associated with host adaptation.</title>
        <authorList>
            <person name="Gaulin E."/>
        </authorList>
    </citation>
    <scope>NUCLEOTIDE SEQUENCE [LARGE SCALE GENOMIC DNA]</scope>
    <source>
        <strain evidence="5 6">ATCC 201684</strain>
    </source>
</reference>
<accession>A0A6G0WTW5</accession>
<organism evidence="5 6">
    <name type="scientific">Aphanomyces euteiches</name>
    <dbReference type="NCBI Taxonomy" id="100861"/>
    <lineage>
        <taxon>Eukaryota</taxon>
        <taxon>Sar</taxon>
        <taxon>Stramenopiles</taxon>
        <taxon>Oomycota</taxon>
        <taxon>Saprolegniomycetes</taxon>
        <taxon>Saprolegniales</taxon>
        <taxon>Verrucalvaceae</taxon>
        <taxon>Aphanomyces</taxon>
    </lineage>
</organism>
<dbReference type="PROSITE" id="PS00639">
    <property type="entry name" value="THIOL_PROTEASE_HIS"/>
    <property type="match status" value="1"/>
</dbReference>
<dbReference type="InterPro" id="IPR000668">
    <property type="entry name" value="Peptidase_C1A_C"/>
</dbReference>
<protein>
    <recommendedName>
        <fullName evidence="4">Peptidase C1A papain C-terminal domain-containing protein</fullName>
    </recommendedName>
</protein>
<feature type="signal peptide" evidence="3">
    <location>
        <begin position="1"/>
        <end position="17"/>
    </location>
</feature>
<dbReference type="EMBL" id="VJMJ01000149">
    <property type="protein sequence ID" value="KAF0730885.1"/>
    <property type="molecule type" value="Genomic_DNA"/>
</dbReference>
<dbReference type="PRINTS" id="PR00705">
    <property type="entry name" value="PAPAIN"/>
</dbReference>
<keyword evidence="6" id="KW-1185">Reference proteome</keyword>
<dbReference type="SUPFAM" id="SSF54001">
    <property type="entry name" value="Cysteine proteinases"/>
    <property type="match status" value="1"/>
</dbReference>
<name>A0A6G0WTW5_9STRA</name>
<dbReference type="AlphaFoldDB" id="A0A6G0WTW5"/>
<dbReference type="Proteomes" id="UP000481153">
    <property type="component" value="Unassembled WGS sequence"/>
</dbReference>
<comment type="similarity">
    <text evidence="1">Belongs to the peptidase C1 family.</text>
</comment>
<evidence type="ECO:0000313" key="6">
    <source>
        <dbReference type="Proteomes" id="UP000481153"/>
    </source>
</evidence>
<dbReference type="InterPro" id="IPR013128">
    <property type="entry name" value="Peptidase_C1A"/>
</dbReference>
<feature type="domain" description="Peptidase C1A papain C-terminal" evidence="4">
    <location>
        <begin position="141"/>
        <end position="344"/>
    </location>
</feature>
<dbReference type="PROSITE" id="PS00139">
    <property type="entry name" value="THIOL_PROTEASE_CYS"/>
    <property type="match status" value="1"/>
</dbReference>
<keyword evidence="2" id="KW-0865">Zymogen</keyword>
<evidence type="ECO:0000313" key="5">
    <source>
        <dbReference type="EMBL" id="KAF0730885.1"/>
    </source>
</evidence>
<evidence type="ECO:0000259" key="4">
    <source>
        <dbReference type="SMART" id="SM00645"/>
    </source>
</evidence>
<dbReference type="SMART" id="SM00645">
    <property type="entry name" value="Pept_C1"/>
    <property type="match status" value="1"/>
</dbReference>
<dbReference type="Pfam" id="PF00112">
    <property type="entry name" value="Peptidase_C1"/>
    <property type="match status" value="1"/>
</dbReference>
<dbReference type="GO" id="GO:0006508">
    <property type="term" value="P:proteolysis"/>
    <property type="evidence" value="ECO:0007669"/>
    <property type="project" value="InterPro"/>
</dbReference>
<keyword evidence="3" id="KW-0732">Signal</keyword>
<dbReference type="SUPFAM" id="SSF141571">
    <property type="entry name" value="Pentapeptide repeat-like"/>
    <property type="match status" value="1"/>
</dbReference>
<dbReference type="PANTHER" id="PTHR12411">
    <property type="entry name" value="CYSTEINE PROTEASE FAMILY C1-RELATED"/>
    <property type="match status" value="1"/>
</dbReference>
<dbReference type="InterPro" id="IPR000169">
    <property type="entry name" value="Pept_cys_AS"/>
</dbReference>
<feature type="chain" id="PRO_5026357556" description="Peptidase C1A papain C-terminal domain-containing protein" evidence="3">
    <location>
        <begin position="18"/>
        <end position="468"/>
    </location>
</feature>
<dbReference type="InterPro" id="IPR025660">
    <property type="entry name" value="Pept_his_AS"/>
</dbReference>
<dbReference type="InterPro" id="IPR039417">
    <property type="entry name" value="Peptidase_C1A_papain-like"/>
</dbReference>
<dbReference type="GO" id="GO:0008234">
    <property type="term" value="F:cysteine-type peptidase activity"/>
    <property type="evidence" value="ECO:0007669"/>
    <property type="project" value="InterPro"/>
</dbReference>
<dbReference type="VEuPathDB" id="FungiDB:AeMF1_012827"/>
<evidence type="ECO:0000256" key="2">
    <source>
        <dbReference type="ARBA" id="ARBA00023145"/>
    </source>
</evidence>
<evidence type="ECO:0000256" key="1">
    <source>
        <dbReference type="ARBA" id="ARBA00008455"/>
    </source>
</evidence>
<sequence length="468" mass="52807">MKSTALFVAALSSSVLGDDDNDVSKWSVELKAQLQDELTKWKETFGHEAVAHGFVPEDVPAQSVQNVNRHSEAELVRYHKTLQDVQRSKQLNPLAEFSALNPFALLSDEEFNKLVQNSFATGDAIAGNTTTNTTAEPILSASTSIDWTTNKCNSAVKDQGYCGSCWAFSSLGTAEFAHCLATGEKLDLSEQQVVDCDNRVSLGCNGGVPSLALDFERNGMCTEDAYPYKSGISGLTGTCQTSCSKKTLTLGTTKRTSGESNLINALNIQPVTVIVEAGNPFWRNYKSGILTQCPGARSDHAVVAVGYGTAGSIDFYKIKNSWGEWHLQYCRRYFIPATCNLSDAYNHQCNDSHTDYNKTNNYYQAHYCKTNYHHANHYQAQYHHAKHYQAQYHHANYYQANYCKTNNHQTNYHHANYYQAHYCKTNYHHANHYQPHYCKTNYHQTNYHHANYRQADNYQANYCKTNYH</sequence>
<evidence type="ECO:0000256" key="3">
    <source>
        <dbReference type="SAM" id="SignalP"/>
    </source>
</evidence>
<dbReference type="CDD" id="cd02248">
    <property type="entry name" value="Peptidase_C1A"/>
    <property type="match status" value="1"/>
</dbReference>
<dbReference type="InterPro" id="IPR038765">
    <property type="entry name" value="Papain-like_cys_pep_sf"/>
</dbReference>
<proteinExistence type="inferred from homology"/>
<gene>
    <name evidence="5" type="ORF">Ae201684_011767</name>
</gene>